<dbReference type="InterPro" id="IPR012842">
    <property type="entry name" value="T3SS_SctL/SctL2"/>
</dbReference>
<keyword evidence="3" id="KW-0963">Cytoplasm</keyword>
<gene>
    <name evidence="7" type="primary">sctL</name>
    <name evidence="7" type="ORF">KVG91_01865</name>
</gene>
<proteinExistence type="inferred from homology"/>
<keyword evidence="2" id="KW-0813">Transport</keyword>
<dbReference type="InterPro" id="IPR009335">
    <property type="entry name" value="T3SS_HrpE/ATPase_suE"/>
</dbReference>
<feature type="coiled-coil region" evidence="6">
    <location>
        <begin position="29"/>
        <end position="60"/>
    </location>
</feature>
<dbReference type="Pfam" id="PF06188">
    <property type="entry name" value="HrpE"/>
    <property type="match status" value="1"/>
</dbReference>
<evidence type="ECO:0000313" key="8">
    <source>
        <dbReference type="Proteomes" id="UP001048976"/>
    </source>
</evidence>
<comment type="similarity">
    <text evidence="5">Belongs to the SctL stator family.</text>
</comment>
<evidence type="ECO:0000313" key="7">
    <source>
        <dbReference type="EMBL" id="MBV4451350.1"/>
    </source>
</evidence>
<evidence type="ECO:0000256" key="2">
    <source>
        <dbReference type="ARBA" id="ARBA00022448"/>
    </source>
</evidence>
<name>A0ABS6NT43_9PSED</name>
<keyword evidence="6" id="KW-0175">Coiled coil</keyword>
<keyword evidence="8" id="KW-1185">Reference proteome</keyword>
<evidence type="ECO:0000256" key="4">
    <source>
        <dbReference type="ARBA" id="ARBA00022927"/>
    </source>
</evidence>
<evidence type="ECO:0000256" key="6">
    <source>
        <dbReference type="SAM" id="Coils"/>
    </source>
</evidence>
<evidence type="ECO:0000256" key="1">
    <source>
        <dbReference type="ARBA" id="ARBA00004496"/>
    </source>
</evidence>
<evidence type="ECO:0000256" key="3">
    <source>
        <dbReference type="ARBA" id="ARBA00022490"/>
    </source>
</evidence>
<keyword evidence="4" id="KW-0653">Protein transport</keyword>
<protein>
    <submittedName>
        <fullName evidence="7">Type III secretion system stator protein SctL</fullName>
    </submittedName>
</protein>
<organism evidence="7 8">
    <name type="scientific">Pseudomonas azadiae</name>
    <dbReference type="NCBI Taxonomy" id="2843612"/>
    <lineage>
        <taxon>Bacteria</taxon>
        <taxon>Pseudomonadati</taxon>
        <taxon>Pseudomonadota</taxon>
        <taxon>Gammaproteobacteria</taxon>
        <taxon>Pseudomonadales</taxon>
        <taxon>Pseudomonadaceae</taxon>
        <taxon>Pseudomonas</taxon>
    </lineage>
</organism>
<dbReference type="NCBIfam" id="TIGR02499">
    <property type="entry name" value="HrpE_YscL_not"/>
    <property type="match status" value="1"/>
</dbReference>
<evidence type="ECO:0000256" key="5">
    <source>
        <dbReference type="ARBA" id="ARBA00024335"/>
    </source>
</evidence>
<dbReference type="Gene3D" id="1.20.5.2950">
    <property type="match status" value="1"/>
</dbReference>
<dbReference type="Proteomes" id="UP001048976">
    <property type="component" value="Unassembled WGS sequence"/>
</dbReference>
<accession>A0ABS6NT43</accession>
<reference evidence="7" key="1">
    <citation type="submission" date="2021-06" db="EMBL/GenBank/DDBJ databases">
        <title>Updating the genus Pseudomonas: Description of 43 new species and partition of the Pseudomonas putida group.</title>
        <authorList>
            <person name="Girard L."/>
            <person name="Lood C."/>
            <person name="Vandamme P."/>
            <person name="Rokni-Zadeh H."/>
            <person name="Van Noort V."/>
            <person name="Hofte M."/>
            <person name="Lavigne R."/>
            <person name="De Mot R."/>
        </authorList>
    </citation>
    <scope>NUCLEOTIDE SEQUENCE</scope>
    <source>
        <strain evidence="7">SWRI103</strain>
    </source>
</reference>
<comment type="subcellular location">
    <subcellularLocation>
        <location evidence="1">Cytoplasm</location>
    </subcellularLocation>
</comment>
<comment type="caution">
    <text evidence="7">The sequence shown here is derived from an EMBL/GenBank/DDBJ whole genome shotgun (WGS) entry which is preliminary data.</text>
</comment>
<sequence length="190" mass="21633">MFCPKKIELHTVNAQLPSALIPREMLVDFTQARELIEHAQAQAQSLIQQAQAQCERVLEEAGQHFWQRATPLLQRWESERQAMHEGLEQVATSVINRTIRSLLDETPPPQRVRALLNQLLAAQLPPVNATLLCHPQDREAVEQWLARLIDVPWTLRVANEVSTQSLLLETQDGGFHINWVDALDHLIAPK</sequence>
<dbReference type="RefSeq" id="WP_169377493.1">
    <property type="nucleotide sequence ID" value="NZ_JAHSTY010000001.1"/>
</dbReference>
<dbReference type="EMBL" id="JAHSTY010000001">
    <property type="protein sequence ID" value="MBV4451350.1"/>
    <property type="molecule type" value="Genomic_DNA"/>
</dbReference>